<gene>
    <name evidence="2" type="ORF">Q31b_58700</name>
</gene>
<proteinExistence type="predicted"/>
<dbReference type="Proteomes" id="UP000315471">
    <property type="component" value="Unassembled WGS sequence"/>
</dbReference>
<organism evidence="2 3">
    <name type="scientific">Novipirellula aureliae</name>
    <dbReference type="NCBI Taxonomy" id="2527966"/>
    <lineage>
        <taxon>Bacteria</taxon>
        <taxon>Pseudomonadati</taxon>
        <taxon>Planctomycetota</taxon>
        <taxon>Planctomycetia</taxon>
        <taxon>Pirellulales</taxon>
        <taxon>Pirellulaceae</taxon>
        <taxon>Novipirellula</taxon>
    </lineage>
</organism>
<dbReference type="SUPFAM" id="SSF48403">
    <property type="entry name" value="Ankyrin repeat"/>
    <property type="match status" value="1"/>
</dbReference>
<dbReference type="OrthoDB" id="4827574at2"/>
<dbReference type="Pfam" id="PF05076">
    <property type="entry name" value="SUFU"/>
    <property type="match status" value="1"/>
</dbReference>
<dbReference type="Pfam" id="PF12796">
    <property type="entry name" value="Ank_2"/>
    <property type="match status" value="1"/>
</dbReference>
<accession>A0A5C6D790</accession>
<reference evidence="2 3" key="1">
    <citation type="submission" date="2019-02" db="EMBL/GenBank/DDBJ databases">
        <title>Deep-cultivation of Planctomycetes and their phenomic and genomic characterization uncovers novel biology.</title>
        <authorList>
            <person name="Wiegand S."/>
            <person name="Jogler M."/>
            <person name="Boedeker C."/>
            <person name="Pinto D."/>
            <person name="Vollmers J."/>
            <person name="Rivas-Marin E."/>
            <person name="Kohn T."/>
            <person name="Peeters S.H."/>
            <person name="Heuer A."/>
            <person name="Rast P."/>
            <person name="Oberbeckmann S."/>
            <person name="Bunk B."/>
            <person name="Jeske O."/>
            <person name="Meyerdierks A."/>
            <person name="Storesund J.E."/>
            <person name="Kallscheuer N."/>
            <person name="Luecker S."/>
            <person name="Lage O.M."/>
            <person name="Pohl T."/>
            <person name="Merkel B.J."/>
            <person name="Hornburger P."/>
            <person name="Mueller R.-W."/>
            <person name="Bruemmer F."/>
            <person name="Labrenz M."/>
            <person name="Spormann A.M."/>
            <person name="Op Den Camp H."/>
            <person name="Overmann J."/>
            <person name="Amann R."/>
            <person name="Jetten M.S.M."/>
            <person name="Mascher T."/>
            <person name="Medema M.H."/>
            <person name="Devos D.P."/>
            <person name="Kaster A.-K."/>
            <person name="Ovreas L."/>
            <person name="Rohde M."/>
            <person name="Galperin M.Y."/>
            <person name="Jogler C."/>
        </authorList>
    </citation>
    <scope>NUCLEOTIDE SEQUENCE [LARGE SCALE GENOMIC DNA]</scope>
    <source>
        <strain evidence="2 3">Q31b</strain>
    </source>
</reference>
<comment type="caution">
    <text evidence="2">The sequence shown here is derived from an EMBL/GenBank/DDBJ whole genome shotgun (WGS) entry which is preliminary data.</text>
</comment>
<dbReference type="InterPro" id="IPR002110">
    <property type="entry name" value="Ankyrin_rpt"/>
</dbReference>
<dbReference type="EMBL" id="SJPY01000029">
    <property type="protein sequence ID" value="TWU31704.1"/>
    <property type="molecule type" value="Genomic_DNA"/>
</dbReference>
<name>A0A5C6D790_9BACT</name>
<feature type="domain" description="Suppressor of fused-like" evidence="1">
    <location>
        <begin position="226"/>
        <end position="387"/>
    </location>
</feature>
<dbReference type="AlphaFoldDB" id="A0A5C6D790"/>
<dbReference type="InterPro" id="IPR036770">
    <property type="entry name" value="Ankyrin_rpt-contain_sf"/>
</dbReference>
<protein>
    <submittedName>
        <fullName evidence="2">Suppressor of fused protein (SUFU)</fullName>
    </submittedName>
</protein>
<dbReference type="InterPro" id="IPR020941">
    <property type="entry name" value="SUFU-like_domain"/>
</dbReference>
<dbReference type="RefSeq" id="WP_146602904.1">
    <property type="nucleotide sequence ID" value="NZ_SJPY01000029.1"/>
</dbReference>
<evidence type="ECO:0000313" key="2">
    <source>
        <dbReference type="EMBL" id="TWU31704.1"/>
    </source>
</evidence>
<sequence>MNERSYTGTPYANLFKALTDLHDLDMIQKILEDHPRVKKKVGLDLLCEAAKQSSPDILRWLAENGWDINHFDGHFSVLSWAILRGKHENAKCLLELGADPNLDCPLFSVAGSKKYTDDPIPLAKLLLDYGADINHLFVTNNDQVPDQTALDRAEELGVDELSAFLRSNGALRAGELSDTDAASTEAVSTDGDKEVVSRHLAKTYAPVDPSAYTQIVSPTQIAVRVLRDDEAGLAMLFTEGLSQHELNVPNGKEGFRFAELLLYVPLSMIDKNYTGLDPEKTWPVQWMFKIANYTVESGDWLGDSVTSFADEQLQPLGPGTRFTAWMLALSTNDDHRIPFGSKGEIRMYQLFPLYSEEYQLFKMEGFGALYERLESVGLPEYVDVDRENLVT</sequence>
<keyword evidence="3" id="KW-1185">Reference proteome</keyword>
<evidence type="ECO:0000313" key="3">
    <source>
        <dbReference type="Proteomes" id="UP000315471"/>
    </source>
</evidence>
<dbReference type="SMART" id="SM00248">
    <property type="entry name" value="ANK"/>
    <property type="match status" value="2"/>
</dbReference>
<dbReference type="Gene3D" id="1.25.40.20">
    <property type="entry name" value="Ankyrin repeat-containing domain"/>
    <property type="match status" value="1"/>
</dbReference>
<evidence type="ECO:0000259" key="1">
    <source>
        <dbReference type="Pfam" id="PF05076"/>
    </source>
</evidence>